<proteinExistence type="predicted"/>
<dbReference type="RefSeq" id="WP_160685399.1">
    <property type="nucleotide sequence ID" value="NZ_WTYW01000006.1"/>
</dbReference>
<dbReference type="SUPFAM" id="SSF141371">
    <property type="entry name" value="PilZ domain-like"/>
    <property type="match status" value="1"/>
</dbReference>
<accession>A0A844ZN74</accession>
<dbReference type="Pfam" id="PF07238">
    <property type="entry name" value="PilZ"/>
    <property type="match status" value="1"/>
</dbReference>
<evidence type="ECO:0000313" key="2">
    <source>
        <dbReference type="EMBL" id="MXO87099.1"/>
    </source>
</evidence>
<protein>
    <recommendedName>
        <fullName evidence="1">PilZ domain-containing protein</fullName>
    </recommendedName>
</protein>
<dbReference type="GO" id="GO:0035438">
    <property type="term" value="F:cyclic-di-GMP binding"/>
    <property type="evidence" value="ECO:0007669"/>
    <property type="project" value="InterPro"/>
</dbReference>
<evidence type="ECO:0000313" key="3">
    <source>
        <dbReference type="Proteomes" id="UP000433104"/>
    </source>
</evidence>
<organism evidence="2 3">
    <name type="scientific">Parapontixanthobacter aurantiacus</name>
    <dbReference type="NCBI Taxonomy" id="1463599"/>
    <lineage>
        <taxon>Bacteria</taxon>
        <taxon>Pseudomonadati</taxon>
        <taxon>Pseudomonadota</taxon>
        <taxon>Alphaproteobacteria</taxon>
        <taxon>Sphingomonadales</taxon>
        <taxon>Erythrobacteraceae</taxon>
        <taxon>Parapontixanthobacter</taxon>
    </lineage>
</organism>
<sequence length="116" mass="13214">MVPIFGKTFSALFHDRGRSQILLTGLLKLDDEWRSFRIKDISATGLKGKGILDLPPDMVVEVRIRESEPIAAEIVWSDGRLFGLRFTYPINPEEFRTRITGSYALPGRPVTKRRIV</sequence>
<dbReference type="AlphaFoldDB" id="A0A844ZN74"/>
<dbReference type="EMBL" id="WTYW01000006">
    <property type="protein sequence ID" value="MXO87099.1"/>
    <property type="molecule type" value="Genomic_DNA"/>
</dbReference>
<keyword evidence="3" id="KW-1185">Reference proteome</keyword>
<reference evidence="2 3" key="1">
    <citation type="submission" date="2019-12" db="EMBL/GenBank/DDBJ databases">
        <title>Genomic-based taxomic classification of the family Erythrobacteraceae.</title>
        <authorList>
            <person name="Xu L."/>
        </authorList>
    </citation>
    <scope>NUCLEOTIDE SEQUENCE [LARGE SCALE GENOMIC DNA]</scope>
    <source>
        <strain evidence="2 3">MCCC 1A09962</strain>
    </source>
</reference>
<name>A0A844ZN74_9SPHN</name>
<evidence type="ECO:0000259" key="1">
    <source>
        <dbReference type="Pfam" id="PF07238"/>
    </source>
</evidence>
<dbReference type="Proteomes" id="UP000433104">
    <property type="component" value="Unassembled WGS sequence"/>
</dbReference>
<comment type="caution">
    <text evidence="2">The sequence shown here is derived from an EMBL/GenBank/DDBJ whole genome shotgun (WGS) entry which is preliminary data.</text>
</comment>
<feature type="domain" description="PilZ" evidence="1">
    <location>
        <begin position="19"/>
        <end position="96"/>
    </location>
</feature>
<dbReference type="InterPro" id="IPR009875">
    <property type="entry name" value="PilZ_domain"/>
</dbReference>
<dbReference type="OrthoDB" id="7428393at2"/>
<gene>
    <name evidence="2" type="ORF">GRI38_13785</name>
</gene>